<dbReference type="InterPro" id="IPR037171">
    <property type="entry name" value="NagB/RpiA_transferase-like"/>
</dbReference>
<proteinExistence type="predicted"/>
<accession>A0A941D147</accession>
<dbReference type="Gene3D" id="1.10.10.10">
    <property type="entry name" value="Winged helix-like DNA-binding domain superfamily/Winged helix DNA-binding domain"/>
    <property type="match status" value="1"/>
</dbReference>
<reference evidence="5" key="1">
    <citation type="submission" date="2021-04" db="EMBL/GenBank/DDBJ databases">
        <title>Draft genome assembly of strain Phenylobacterium sp. 20VBR1 using MiniION and Illumina platforms.</title>
        <authorList>
            <person name="Thomas F.A."/>
            <person name="Krishnan K.P."/>
            <person name="Sinha R.K."/>
        </authorList>
    </citation>
    <scope>NUCLEOTIDE SEQUENCE</scope>
    <source>
        <strain evidence="5">20VBR1</strain>
    </source>
</reference>
<feature type="domain" description="HTH deoR-type" evidence="4">
    <location>
        <begin position="10"/>
        <end position="65"/>
    </location>
</feature>
<dbReference type="SUPFAM" id="SSF46785">
    <property type="entry name" value="Winged helix' DNA-binding domain"/>
    <property type="match status" value="1"/>
</dbReference>
<dbReference type="PANTHER" id="PTHR30363:SF44">
    <property type="entry name" value="AGA OPERON TRANSCRIPTIONAL REPRESSOR-RELATED"/>
    <property type="match status" value="1"/>
</dbReference>
<dbReference type="RefSeq" id="WP_215338960.1">
    <property type="nucleotide sequence ID" value="NZ_JAGSGD010000001.1"/>
</dbReference>
<dbReference type="PROSITE" id="PS00894">
    <property type="entry name" value="HTH_DEOR_1"/>
    <property type="match status" value="1"/>
</dbReference>
<dbReference type="InterPro" id="IPR018356">
    <property type="entry name" value="Tscrpt_reg_HTH_DeoR_CS"/>
</dbReference>
<protein>
    <submittedName>
        <fullName evidence="5">DeoR/GlpR transcriptional regulator</fullName>
    </submittedName>
</protein>
<evidence type="ECO:0000259" key="4">
    <source>
        <dbReference type="PROSITE" id="PS51000"/>
    </source>
</evidence>
<keyword evidence="3" id="KW-0804">Transcription</keyword>
<dbReference type="EMBL" id="JAGSGD010000001">
    <property type="protein sequence ID" value="MBR7618926.1"/>
    <property type="molecule type" value="Genomic_DNA"/>
</dbReference>
<keyword evidence="2" id="KW-0238">DNA-binding</keyword>
<dbReference type="GO" id="GO:0003700">
    <property type="term" value="F:DNA-binding transcription factor activity"/>
    <property type="evidence" value="ECO:0007669"/>
    <property type="project" value="InterPro"/>
</dbReference>
<organism evidence="5 6">
    <name type="scientific">Phenylobacterium glaciei</name>
    <dbReference type="NCBI Taxonomy" id="2803784"/>
    <lineage>
        <taxon>Bacteria</taxon>
        <taxon>Pseudomonadati</taxon>
        <taxon>Pseudomonadota</taxon>
        <taxon>Alphaproteobacteria</taxon>
        <taxon>Caulobacterales</taxon>
        <taxon>Caulobacteraceae</taxon>
        <taxon>Phenylobacterium</taxon>
    </lineage>
</organism>
<dbReference type="SUPFAM" id="SSF100950">
    <property type="entry name" value="NagB/RpiA/CoA transferase-like"/>
    <property type="match status" value="1"/>
</dbReference>
<name>A0A941D147_9CAUL</name>
<dbReference type="SMART" id="SM01134">
    <property type="entry name" value="DeoRC"/>
    <property type="match status" value="1"/>
</dbReference>
<dbReference type="PROSITE" id="PS51000">
    <property type="entry name" value="HTH_DEOR_2"/>
    <property type="match status" value="1"/>
</dbReference>
<keyword evidence="1" id="KW-0805">Transcription regulation</keyword>
<evidence type="ECO:0000256" key="3">
    <source>
        <dbReference type="ARBA" id="ARBA00023163"/>
    </source>
</evidence>
<evidence type="ECO:0000313" key="5">
    <source>
        <dbReference type="EMBL" id="MBR7618926.1"/>
    </source>
</evidence>
<comment type="caution">
    <text evidence="5">The sequence shown here is derived from an EMBL/GenBank/DDBJ whole genome shotgun (WGS) entry which is preliminary data.</text>
</comment>
<dbReference type="PANTHER" id="PTHR30363">
    <property type="entry name" value="HTH-TYPE TRANSCRIPTIONAL REGULATOR SRLR-RELATED"/>
    <property type="match status" value="1"/>
</dbReference>
<dbReference type="InterPro" id="IPR036390">
    <property type="entry name" value="WH_DNA-bd_sf"/>
</dbReference>
<keyword evidence="6" id="KW-1185">Reference proteome</keyword>
<dbReference type="Pfam" id="PF08220">
    <property type="entry name" value="HTH_DeoR"/>
    <property type="match status" value="1"/>
</dbReference>
<dbReference type="GO" id="GO:0003677">
    <property type="term" value="F:DNA binding"/>
    <property type="evidence" value="ECO:0007669"/>
    <property type="project" value="UniProtKB-KW"/>
</dbReference>
<gene>
    <name evidence="5" type="ORF">JKL49_05945</name>
</gene>
<dbReference type="Proteomes" id="UP000622580">
    <property type="component" value="Unassembled WGS sequence"/>
</dbReference>
<sequence>MVRVKTPISKQQRQEQILAEVRANAAVRIADLADRFGTSTETIRRDLDLLGRQGLLNRTHGGGTPPLAFEADIRDRHRLMSRERWRIAQAAAALVEPGEAIMIDAGSTTLHLAIALADLNRPMVAVTNGLAIADALGKCAQIRVIVCPGELNAPQSGLVGPETWQFLKRLNANRAFIGASGLTTEGPTEAESSMAWVKRAMIERARTTSLLIDHGKFNVDMLEVVCPLSALHDVFTDQPPDTALVEALSGAATGLTVVA</sequence>
<dbReference type="InterPro" id="IPR014036">
    <property type="entry name" value="DeoR-like_C"/>
</dbReference>
<dbReference type="SMART" id="SM00420">
    <property type="entry name" value="HTH_DEOR"/>
    <property type="match status" value="1"/>
</dbReference>
<evidence type="ECO:0000313" key="6">
    <source>
        <dbReference type="Proteomes" id="UP000622580"/>
    </source>
</evidence>
<evidence type="ECO:0000256" key="2">
    <source>
        <dbReference type="ARBA" id="ARBA00023125"/>
    </source>
</evidence>
<dbReference type="InterPro" id="IPR050313">
    <property type="entry name" value="Carb_Metab_HTH_regulators"/>
</dbReference>
<dbReference type="InterPro" id="IPR036388">
    <property type="entry name" value="WH-like_DNA-bd_sf"/>
</dbReference>
<evidence type="ECO:0000256" key="1">
    <source>
        <dbReference type="ARBA" id="ARBA00023015"/>
    </source>
</evidence>
<dbReference type="AlphaFoldDB" id="A0A941D147"/>
<dbReference type="Pfam" id="PF00455">
    <property type="entry name" value="DeoRC"/>
    <property type="match status" value="1"/>
</dbReference>
<dbReference type="PRINTS" id="PR00037">
    <property type="entry name" value="HTHLACR"/>
</dbReference>
<dbReference type="InterPro" id="IPR001034">
    <property type="entry name" value="DeoR_HTH"/>
</dbReference>